<organism evidence="3 4">
    <name type="scientific">Streptomyces nitrosporeus</name>
    <dbReference type="NCBI Taxonomy" id="28894"/>
    <lineage>
        <taxon>Bacteria</taxon>
        <taxon>Bacillati</taxon>
        <taxon>Actinomycetota</taxon>
        <taxon>Actinomycetes</taxon>
        <taxon>Kitasatosporales</taxon>
        <taxon>Streptomycetaceae</taxon>
        <taxon>Streptomyces</taxon>
    </lineage>
</organism>
<gene>
    <name evidence="3" type="ORF">CP967_30580</name>
</gene>
<protein>
    <recommendedName>
        <fullName evidence="2">Beta-ketoacyl synthase-like N-terminal domain-containing protein</fullName>
    </recommendedName>
</protein>
<dbReference type="EMBL" id="CP023702">
    <property type="protein sequence ID" value="QEU75748.1"/>
    <property type="molecule type" value="Genomic_DNA"/>
</dbReference>
<dbReference type="RefSeq" id="WP_150491058.1">
    <property type="nucleotide sequence ID" value="NZ_BMUV01000003.1"/>
</dbReference>
<evidence type="ECO:0000256" key="1">
    <source>
        <dbReference type="ARBA" id="ARBA00022679"/>
    </source>
</evidence>
<reference evidence="3 4" key="1">
    <citation type="submission" date="2017-09" db="EMBL/GenBank/DDBJ databases">
        <authorList>
            <person name="Lee N."/>
            <person name="Cho B.-K."/>
        </authorList>
    </citation>
    <scope>NUCLEOTIDE SEQUENCE [LARGE SCALE GENOMIC DNA]</scope>
    <source>
        <strain evidence="3 4">ATCC 12769</strain>
    </source>
</reference>
<dbReference type="Pfam" id="PF00109">
    <property type="entry name" value="ketoacyl-synt"/>
    <property type="match status" value="1"/>
</dbReference>
<dbReference type="AlphaFoldDB" id="A0A5J6FHC5"/>
<evidence type="ECO:0000313" key="4">
    <source>
        <dbReference type="Proteomes" id="UP000326178"/>
    </source>
</evidence>
<accession>A0A5J6FHC5</accession>
<keyword evidence="1" id="KW-0808">Transferase</keyword>
<keyword evidence="4" id="KW-1185">Reference proteome</keyword>
<evidence type="ECO:0000259" key="2">
    <source>
        <dbReference type="Pfam" id="PF00109"/>
    </source>
</evidence>
<evidence type="ECO:0000313" key="3">
    <source>
        <dbReference type="EMBL" id="QEU75748.1"/>
    </source>
</evidence>
<feature type="domain" description="Beta-ketoacyl synthase-like N-terminal" evidence="2">
    <location>
        <begin position="92"/>
        <end position="248"/>
    </location>
</feature>
<proteinExistence type="predicted"/>
<dbReference type="PANTHER" id="PTHR11712:SF336">
    <property type="entry name" value="3-OXOACYL-[ACYL-CARRIER-PROTEIN] SYNTHASE, MITOCHONDRIAL"/>
    <property type="match status" value="1"/>
</dbReference>
<dbReference type="PANTHER" id="PTHR11712">
    <property type="entry name" value="POLYKETIDE SYNTHASE-RELATED"/>
    <property type="match status" value="1"/>
</dbReference>
<dbReference type="SUPFAM" id="SSF53901">
    <property type="entry name" value="Thiolase-like"/>
    <property type="match status" value="2"/>
</dbReference>
<dbReference type="GO" id="GO:0004315">
    <property type="term" value="F:3-oxoacyl-[acyl-carrier-protein] synthase activity"/>
    <property type="evidence" value="ECO:0007669"/>
    <property type="project" value="TreeGrafter"/>
</dbReference>
<dbReference type="OrthoDB" id="7061549at2"/>
<dbReference type="InterPro" id="IPR000794">
    <property type="entry name" value="Beta-ketoacyl_synthase"/>
</dbReference>
<dbReference type="Gene3D" id="3.40.47.10">
    <property type="match status" value="1"/>
</dbReference>
<dbReference type="InterPro" id="IPR014030">
    <property type="entry name" value="Ketoacyl_synth_N"/>
</dbReference>
<dbReference type="Proteomes" id="UP000326178">
    <property type="component" value="Chromosome"/>
</dbReference>
<dbReference type="InterPro" id="IPR016039">
    <property type="entry name" value="Thiolase-like"/>
</dbReference>
<dbReference type="KEGG" id="snk:CP967_30580"/>
<sequence length="402" mass="41815">MSTLPTQDRPVVPETGGTRFSSLPVSPVDVVRCTVFSAAGQGLDAMADALFRGSVTGREPDGGVTPGEYPPRLDLLALPDFVPADTLGRKGLNRLTRTDQLASVACAVALRELPRQAAAVEPDETGIVLGTSVGSTRRVGEFIRDTFAEERPYFVNPSHFPGVLMNSAAGRAAIHLGLTGLNSTVSGGPLAGLHALRFARNALLAGHARRLLTGAFEELSPQRAWAWHRSQGLAAGVPLGEGGAVLVLEPSGGREGGPRPLARLLACEVGFADPKSGLPSVSRRLANCIRTALVRSGVAPEDVAVAVPGAAGRGGWAMVEELALREVFPRGGTSGPVERLTIQPVLGETDSANGALQLAATLARWQDGRNATEHERAAVITSISPDGSVGCAVVLQPPLDRE</sequence>
<dbReference type="GO" id="GO:0006633">
    <property type="term" value="P:fatty acid biosynthetic process"/>
    <property type="evidence" value="ECO:0007669"/>
    <property type="project" value="TreeGrafter"/>
</dbReference>
<name>A0A5J6FHC5_9ACTN</name>